<dbReference type="STRING" id="1088721.JI59_17515"/>
<feature type="domain" description="Amidohydrolase-related" evidence="2">
    <location>
        <begin position="24"/>
        <end position="398"/>
    </location>
</feature>
<reference evidence="3 4" key="1">
    <citation type="journal article" date="2012" name="J. Bacteriol.">
        <title>Genome sequence of benzo(a)pyrene-degrading bacterium Novosphingobium pentaromativorans US6-1.</title>
        <authorList>
            <person name="Luo Y.R."/>
            <person name="Kang S.G."/>
            <person name="Kim S.J."/>
            <person name="Kim M.R."/>
            <person name="Li N."/>
            <person name="Lee J.H."/>
            <person name="Kwon K.K."/>
        </authorList>
    </citation>
    <scope>NUCLEOTIDE SEQUENCE [LARGE SCALE GENOMIC DNA]</scope>
    <source>
        <strain evidence="3 4">US6-1</strain>
    </source>
</reference>
<evidence type="ECO:0000259" key="2">
    <source>
        <dbReference type="Pfam" id="PF04909"/>
    </source>
</evidence>
<dbReference type="InterPro" id="IPR006680">
    <property type="entry name" value="Amidohydro-rel"/>
</dbReference>
<organism evidence="3 4">
    <name type="scientific">Novosphingobium pentaromativorans US6-1</name>
    <dbReference type="NCBI Taxonomy" id="1088721"/>
    <lineage>
        <taxon>Bacteria</taxon>
        <taxon>Pseudomonadati</taxon>
        <taxon>Pseudomonadota</taxon>
        <taxon>Alphaproteobacteria</taxon>
        <taxon>Sphingomonadales</taxon>
        <taxon>Sphingomonadaceae</taxon>
        <taxon>Novosphingobium</taxon>
    </lineage>
</organism>
<sequence length="399" mass="45014">MMATQVASPDQGTQNTTEHKIQIVDADAHVTPPSEMWVDYLPESLKEFAPRIEHGEDCDYVVFEGNRKKLNLIGSQAGRQGKDFKMHGRVNDARSGGWMPHARLEDMDTDGIDAAVLFGGGPLGTANMELYVESFRSYNRWLADFCKVAPNRFAGVGYVPMHDLDVAISIIRECVAMGLKAVNIPAFPMIKHAMLNGGREPGKAQMVALTGDPNSEKLYSDPEFDPLWKTLCDLGIPVTIHLGGRPVRFNQPRHFFPDMLMSKFSMGETIAIMIFGGVFERFPELKLASIESGVGWFAFATNYMDETWEKQRFWMNSDLPHPPSYYMDRNVYGSFIHDRAGVLSRNQPGARNIMWSSDYPHSETTFPNSQQKIAELFEGVPEDERRMILCDRARSLFNI</sequence>
<dbReference type="PANTHER" id="PTHR21240">
    <property type="entry name" value="2-AMINO-3-CARBOXYLMUCONATE-6-SEMIALDEHYDE DECARBOXYLASE"/>
    <property type="match status" value="1"/>
</dbReference>
<keyword evidence="4" id="KW-1185">Reference proteome</keyword>
<dbReference type="InterPro" id="IPR032465">
    <property type="entry name" value="ACMSD"/>
</dbReference>
<dbReference type="GO" id="GO:0019748">
    <property type="term" value="P:secondary metabolic process"/>
    <property type="evidence" value="ECO:0007669"/>
    <property type="project" value="TreeGrafter"/>
</dbReference>
<name>G6E846_9SPHN</name>
<dbReference type="Pfam" id="PF04909">
    <property type="entry name" value="Amidohydro_2"/>
    <property type="match status" value="1"/>
</dbReference>
<dbReference type="KEGG" id="npn:JI59_17515"/>
<dbReference type="InterPro" id="IPR032466">
    <property type="entry name" value="Metal_Hydrolase"/>
</dbReference>
<dbReference type="PATRIC" id="fig|1088721.3.peg.508"/>
<gene>
    <name evidence="3" type="ORF">NSU_0517</name>
</gene>
<dbReference type="eggNOG" id="COG2159">
    <property type="taxonomic scope" value="Bacteria"/>
</dbReference>
<evidence type="ECO:0000313" key="4">
    <source>
        <dbReference type="Proteomes" id="UP000004030"/>
    </source>
</evidence>
<comment type="caution">
    <text evidence="3">The sequence shown here is derived from an EMBL/GenBank/DDBJ whole genome shotgun (WGS) entry which is preliminary data.</text>
</comment>
<dbReference type="EMBL" id="AGFM01000008">
    <property type="protein sequence ID" value="EHJ62386.1"/>
    <property type="molecule type" value="Genomic_DNA"/>
</dbReference>
<dbReference type="AlphaFoldDB" id="G6E846"/>
<evidence type="ECO:0000313" key="3">
    <source>
        <dbReference type="EMBL" id="EHJ62386.1"/>
    </source>
</evidence>
<dbReference type="PANTHER" id="PTHR21240:SF28">
    <property type="entry name" value="ISO-OROTATE DECARBOXYLASE (EUROFUNG)"/>
    <property type="match status" value="1"/>
</dbReference>
<dbReference type="GO" id="GO:0005737">
    <property type="term" value="C:cytoplasm"/>
    <property type="evidence" value="ECO:0007669"/>
    <property type="project" value="TreeGrafter"/>
</dbReference>
<dbReference type="GO" id="GO:0016831">
    <property type="term" value="F:carboxy-lyase activity"/>
    <property type="evidence" value="ECO:0007669"/>
    <property type="project" value="InterPro"/>
</dbReference>
<protein>
    <recommendedName>
        <fullName evidence="2">Amidohydrolase-related domain-containing protein</fullName>
    </recommendedName>
</protein>
<evidence type="ECO:0000256" key="1">
    <source>
        <dbReference type="ARBA" id="ARBA00023239"/>
    </source>
</evidence>
<dbReference type="SUPFAM" id="SSF51556">
    <property type="entry name" value="Metallo-dependent hydrolases"/>
    <property type="match status" value="1"/>
</dbReference>
<keyword evidence="1" id="KW-0456">Lyase</keyword>
<dbReference type="GO" id="GO:0016787">
    <property type="term" value="F:hydrolase activity"/>
    <property type="evidence" value="ECO:0007669"/>
    <property type="project" value="InterPro"/>
</dbReference>
<dbReference type="Proteomes" id="UP000004030">
    <property type="component" value="Unassembled WGS sequence"/>
</dbReference>
<accession>G6E846</accession>
<proteinExistence type="predicted"/>
<dbReference type="Gene3D" id="3.20.20.140">
    <property type="entry name" value="Metal-dependent hydrolases"/>
    <property type="match status" value="1"/>
</dbReference>